<comment type="caution">
    <text evidence="1">The sequence shown here is derived from an EMBL/GenBank/DDBJ whole genome shotgun (WGS) entry which is preliminary data.</text>
</comment>
<reference evidence="1 2" key="1">
    <citation type="journal article" date="2020" name="Nat. Commun.">
        <title>Genome of Tripterygium wilfordii and identification of cytochrome P450 involved in triptolide biosynthesis.</title>
        <authorList>
            <person name="Tu L."/>
            <person name="Su P."/>
            <person name="Zhang Z."/>
            <person name="Gao L."/>
            <person name="Wang J."/>
            <person name="Hu T."/>
            <person name="Zhou J."/>
            <person name="Zhang Y."/>
            <person name="Zhao Y."/>
            <person name="Liu Y."/>
            <person name="Song Y."/>
            <person name="Tong Y."/>
            <person name="Lu Y."/>
            <person name="Yang J."/>
            <person name="Xu C."/>
            <person name="Jia M."/>
            <person name="Peters R.J."/>
            <person name="Huang L."/>
            <person name="Gao W."/>
        </authorList>
    </citation>
    <scope>NUCLEOTIDE SEQUENCE [LARGE SCALE GENOMIC DNA]</scope>
    <source>
        <strain evidence="2">cv. XIE 37</strain>
        <tissue evidence="1">Leaf</tissue>
    </source>
</reference>
<evidence type="ECO:0000313" key="1">
    <source>
        <dbReference type="EMBL" id="KAF5734094.1"/>
    </source>
</evidence>
<dbReference type="EMBL" id="JAAARO010000016">
    <property type="protein sequence ID" value="KAF5734094.1"/>
    <property type="molecule type" value="Genomic_DNA"/>
</dbReference>
<sequence length="121" mass="13753">MGAGGNFEVLVSGPSIKEDASFLWFLLVCRVTKKMAVSILQVGDFTKIQDFGCMQVFSVWHLQRMTSVLRKSSVIWIVPHSASSLKRWPLRNSNKDRPNFDIIQEPCMPMNATAQLNDMYN</sequence>
<keyword evidence="2" id="KW-1185">Reference proteome</keyword>
<dbReference type="Proteomes" id="UP000593562">
    <property type="component" value="Unassembled WGS sequence"/>
</dbReference>
<dbReference type="InParanoid" id="A0A7J7CJ78"/>
<protein>
    <submittedName>
        <fullName evidence="1">Uncharacterized protein</fullName>
    </submittedName>
</protein>
<evidence type="ECO:0000313" key="2">
    <source>
        <dbReference type="Proteomes" id="UP000593562"/>
    </source>
</evidence>
<proteinExistence type="predicted"/>
<dbReference type="AlphaFoldDB" id="A0A7J7CJ78"/>
<accession>A0A7J7CJ78</accession>
<organism evidence="1 2">
    <name type="scientific">Tripterygium wilfordii</name>
    <name type="common">Thunder God vine</name>
    <dbReference type="NCBI Taxonomy" id="458696"/>
    <lineage>
        <taxon>Eukaryota</taxon>
        <taxon>Viridiplantae</taxon>
        <taxon>Streptophyta</taxon>
        <taxon>Embryophyta</taxon>
        <taxon>Tracheophyta</taxon>
        <taxon>Spermatophyta</taxon>
        <taxon>Magnoliopsida</taxon>
        <taxon>eudicotyledons</taxon>
        <taxon>Gunneridae</taxon>
        <taxon>Pentapetalae</taxon>
        <taxon>rosids</taxon>
        <taxon>fabids</taxon>
        <taxon>Celastrales</taxon>
        <taxon>Celastraceae</taxon>
        <taxon>Tripterygium</taxon>
    </lineage>
</organism>
<gene>
    <name evidence="1" type="ORF">HS088_TW16G00536</name>
</gene>
<name>A0A7J7CJ78_TRIWF</name>